<dbReference type="SUPFAM" id="SSF51905">
    <property type="entry name" value="FAD/NAD(P)-binding domain"/>
    <property type="match status" value="1"/>
</dbReference>
<dbReference type="RefSeq" id="WP_109730389.1">
    <property type="nucleotide sequence ID" value="NZ_BAAACK010000004.1"/>
</dbReference>
<evidence type="ECO:0000313" key="7">
    <source>
        <dbReference type="Proteomes" id="UP000245845"/>
    </source>
</evidence>
<dbReference type="OrthoDB" id="9773233at2"/>
<evidence type="ECO:0000256" key="1">
    <source>
        <dbReference type="ARBA" id="ARBA00001974"/>
    </source>
</evidence>
<dbReference type="EMBL" id="QGDL01000003">
    <property type="protein sequence ID" value="PWJ30755.1"/>
    <property type="molecule type" value="Genomic_DNA"/>
</dbReference>
<dbReference type="NCBIfam" id="TIGR00275">
    <property type="entry name" value="aminoacetone oxidase family FAD-binding enzyme"/>
    <property type="match status" value="1"/>
</dbReference>
<protein>
    <recommendedName>
        <fullName evidence="8">NAD(P)/FAD-dependent oxidoreductase</fullName>
    </recommendedName>
</protein>
<dbReference type="Gene3D" id="1.10.8.260">
    <property type="entry name" value="HI0933 insert domain-like"/>
    <property type="match status" value="1"/>
</dbReference>
<reference evidence="6 7" key="1">
    <citation type="submission" date="2018-05" db="EMBL/GenBank/DDBJ databases">
        <title>The Hungate 1000. A catalogue of reference genomes from the rumen microbiome.</title>
        <authorList>
            <person name="Kelly W."/>
        </authorList>
    </citation>
    <scope>NUCLEOTIDE SEQUENCE [LARGE SCALE GENOMIC DNA]</scope>
    <source>
        <strain evidence="6 7">NLAE-zl-C242</strain>
    </source>
</reference>
<dbReference type="Pfam" id="PF03486">
    <property type="entry name" value="HI0933_like"/>
    <property type="match status" value="1"/>
</dbReference>
<evidence type="ECO:0000259" key="4">
    <source>
        <dbReference type="Pfam" id="PF03486"/>
    </source>
</evidence>
<dbReference type="InterPro" id="IPR055178">
    <property type="entry name" value="RsdA/BaiN/AoA(So)-like_dom"/>
</dbReference>
<sequence length="408" mass="45162">MRKIAVIGGGASGLMAAVTAASEGAEVFILEHKDKVGRKILSTGNGRCNFTNLAQEPIYYHSENMMFPWHIVEKFNAQQTIAFFLKLGIYSKNRNGYLYPHSDQASAVLDVLRMEAARLGVHVITGAECQEIIPGKKKFRIHTDQGEFTADKVILAAGSKAAPASGSDGSGYTLAKKLGHHLIPVLPSLVQLKCREKYYKSIAGVRVNGQVSIYTDGECQARDTGEIQLANYGISGIPVFQVSRYAAIGLYEKKKVEAVLNFMPDFTQKQFLAFLKTRISTRPQKTMEEFFTGLFHKKLSDLWLKLARIDRGRKAGDLNDREISELAELIQNFRTEVTETNSFEHAQVCRGGVDTKEVNPDTLESLYVKGLYFAGEILDVDAVCGGYNLQWAWSSGYLTGKEAAHAQD</sequence>
<dbReference type="Gene3D" id="3.50.50.60">
    <property type="entry name" value="FAD/NAD(P)-binding domain"/>
    <property type="match status" value="1"/>
</dbReference>
<comment type="caution">
    <text evidence="6">The sequence shown here is derived from an EMBL/GenBank/DDBJ whole genome shotgun (WGS) entry which is preliminary data.</text>
</comment>
<dbReference type="PRINTS" id="PR00411">
    <property type="entry name" value="PNDRDTASEI"/>
</dbReference>
<evidence type="ECO:0000256" key="2">
    <source>
        <dbReference type="ARBA" id="ARBA00022630"/>
    </source>
</evidence>
<evidence type="ECO:0008006" key="8">
    <source>
        <dbReference type="Google" id="ProtNLM"/>
    </source>
</evidence>
<feature type="domain" description="RsdA/BaiN/AoA(So)-like insert" evidence="5">
    <location>
        <begin position="187"/>
        <end position="348"/>
    </location>
</feature>
<dbReference type="Proteomes" id="UP000245845">
    <property type="component" value="Unassembled WGS sequence"/>
</dbReference>
<dbReference type="SUPFAM" id="SSF160996">
    <property type="entry name" value="HI0933 insert domain-like"/>
    <property type="match status" value="1"/>
</dbReference>
<keyword evidence="7" id="KW-1185">Reference proteome</keyword>
<organism evidence="6 7">
    <name type="scientific">Faecalicatena orotica</name>
    <dbReference type="NCBI Taxonomy" id="1544"/>
    <lineage>
        <taxon>Bacteria</taxon>
        <taxon>Bacillati</taxon>
        <taxon>Bacillota</taxon>
        <taxon>Clostridia</taxon>
        <taxon>Lachnospirales</taxon>
        <taxon>Lachnospiraceae</taxon>
        <taxon>Faecalicatena</taxon>
    </lineage>
</organism>
<dbReference type="PANTHER" id="PTHR42887:SF2">
    <property type="entry name" value="OS12G0638800 PROTEIN"/>
    <property type="match status" value="1"/>
</dbReference>
<evidence type="ECO:0000256" key="3">
    <source>
        <dbReference type="ARBA" id="ARBA00022827"/>
    </source>
</evidence>
<comment type="cofactor">
    <cofactor evidence="1">
        <name>FAD</name>
        <dbReference type="ChEBI" id="CHEBI:57692"/>
    </cofactor>
</comment>
<evidence type="ECO:0000313" key="6">
    <source>
        <dbReference type="EMBL" id="PWJ30755.1"/>
    </source>
</evidence>
<accession>A0A2Y9BBP2</accession>
<dbReference type="PRINTS" id="PR00368">
    <property type="entry name" value="FADPNR"/>
</dbReference>
<dbReference type="PANTHER" id="PTHR42887">
    <property type="entry name" value="OS12G0638800 PROTEIN"/>
    <property type="match status" value="1"/>
</dbReference>
<keyword evidence="2" id="KW-0285">Flavoprotein</keyword>
<evidence type="ECO:0000259" key="5">
    <source>
        <dbReference type="Pfam" id="PF22780"/>
    </source>
</evidence>
<dbReference type="InterPro" id="IPR004792">
    <property type="entry name" value="BaiN-like"/>
</dbReference>
<gene>
    <name evidence="6" type="ORF">A8806_103159</name>
</gene>
<dbReference type="Gene3D" id="2.40.30.10">
    <property type="entry name" value="Translation factors"/>
    <property type="match status" value="1"/>
</dbReference>
<dbReference type="InterPro" id="IPR036188">
    <property type="entry name" value="FAD/NAD-bd_sf"/>
</dbReference>
<dbReference type="InterPro" id="IPR023166">
    <property type="entry name" value="BaiN-like_dom_sf"/>
</dbReference>
<dbReference type="Pfam" id="PF22780">
    <property type="entry name" value="HI0933_like_1st"/>
    <property type="match status" value="1"/>
</dbReference>
<feature type="domain" description="RsdA/BaiN/AoA(So)-like Rossmann fold-like" evidence="4">
    <location>
        <begin position="3"/>
        <end position="401"/>
    </location>
</feature>
<dbReference type="AlphaFoldDB" id="A0A2Y9BBP2"/>
<dbReference type="InterPro" id="IPR057661">
    <property type="entry name" value="RsdA/BaiN/AoA(So)_Rossmann"/>
</dbReference>
<proteinExistence type="predicted"/>
<name>A0A2Y9BBP2_9FIRM</name>
<keyword evidence="3" id="KW-0274">FAD</keyword>